<evidence type="ECO:0000313" key="2">
    <source>
        <dbReference type="EMBL" id="KAJ9134185.1"/>
    </source>
</evidence>
<protein>
    <submittedName>
        <fullName evidence="2">Uncharacterized protein</fullName>
    </submittedName>
</protein>
<accession>A0AA38VID4</accession>
<evidence type="ECO:0000256" key="1">
    <source>
        <dbReference type="SAM" id="MobiDB-lite"/>
    </source>
</evidence>
<dbReference type="Proteomes" id="UP001174691">
    <property type="component" value="Unassembled WGS sequence"/>
</dbReference>
<gene>
    <name evidence="2" type="ORF">NKR19_g8786</name>
</gene>
<dbReference type="EMBL" id="JANBVN010000188">
    <property type="protein sequence ID" value="KAJ9134185.1"/>
    <property type="molecule type" value="Genomic_DNA"/>
</dbReference>
<keyword evidence="3" id="KW-1185">Reference proteome</keyword>
<feature type="region of interest" description="Disordered" evidence="1">
    <location>
        <begin position="1"/>
        <end position="22"/>
    </location>
</feature>
<dbReference type="AlphaFoldDB" id="A0AA38VID4"/>
<sequence>MHSRWSSPDTAELYPSNVPSPRDSQLQLWRQLAQLPWDDQIAGRVLTPPSAPKGWRPPRPQPPRYLEDDPALWSYDFSCTIDSEDCTVQTHCSPGFNGARKRELDAEVVRLRELLGMKTPLPLPRSPSPPPPPSPSPPPKRVVYCDEEGNSLDGLDSPFASRSGLLPPHPGSSYCRNVPHALLELKPGAPPPEVTVTQPSQPSSSTWRKLGAAAAAGVAVFALGFAARCMMS</sequence>
<comment type="caution">
    <text evidence="2">The sequence shown here is derived from an EMBL/GenBank/DDBJ whole genome shotgun (WGS) entry which is preliminary data.</text>
</comment>
<feature type="region of interest" description="Disordered" evidence="1">
    <location>
        <begin position="43"/>
        <end position="67"/>
    </location>
</feature>
<proteinExistence type="predicted"/>
<name>A0AA38VID4_9PEZI</name>
<feature type="compositionally biased region" description="Pro residues" evidence="1">
    <location>
        <begin position="121"/>
        <end position="140"/>
    </location>
</feature>
<reference evidence="2" key="1">
    <citation type="submission" date="2022-07" db="EMBL/GenBank/DDBJ databases">
        <title>Fungi with potential for degradation of polypropylene.</title>
        <authorList>
            <person name="Gostincar C."/>
        </authorList>
    </citation>
    <scope>NUCLEOTIDE SEQUENCE</scope>
    <source>
        <strain evidence="2">EXF-13287</strain>
    </source>
</reference>
<feature type="compositionally biased region" description="Pro residues" evidence="1">
    <location>
        <begin position="49"/>
        <end position="63"/>
    </location>
</feature>
<evidence type="ECO:0000313" key="3">
    <source>
        <dbReference type="Proteomes" id="UP001174691"/>
    </source>
</evidence>
<organism evidence="2 3">
    <name type="scientific">Coniochaeta hoffmannii</name>
    <dbReference type="NCBI Taxonomy" id="91930"/>
    <lineage>
        <taxon>Eukaryota</taxon>
        <taxon>Fungi</taxon>
        <taxon>Dikarya</taxon>
        <taxon>Ascomycota</taxon>
        <taxon>Pezizomycotina</taxon>
        <taxon>Sordariomycetes</taxon>
        <taxon>Sordariomycetidae</taxon>
        <taxon>Coniochaetales</taxon>
        <taxon>Coniochaetaceae</taxon>
        <taxon>Coniochaeta</taxon>
    </lineage>
</organism>
<feature type="region of interest" description="Disordered" evidence="1">
    <location>
        <begin position="117"/>
        <end position="141"/>
    </location>
</feature>